<organism evidence="3 4">
    <name type="scientific">Operophtera brumata</name>
    <name type="common">Winter moth</name>
    <name type="synonym">Phalaena brumata</name>
    <dbReference type="NCBI Taxonomy" id="104452"/>
    <lineage>
        <taxon>Eukaryota</taxon>
        <taxon>Metazoa</taxon>
        <taxon>Ecdysozoa</taxon>
        <taxon>Arthropoda</taxon>
        <taxon>Hexapoda</taxon>
        <taxon>Insecta</taxon>
        <taxon>Pterygota</taxon>
        <taxon>Neoptera</taxon>
        <taxon>Endopterygota</taxon>
        <taxon>Lepidoptera</taxon>
        <taxon>Glossata</taxon>
        <taxon>Ditrysia</taxon>
        <taxon>Geometroidea</taxon>
        <taxon>Geometridae</taxon>
        <taxon>Larentiinae</taxon>
        <taxon>Operophtera</taxon>
    </lineage>
</organism>
<name>A0A0L7LCG2_OPEBR</name>
<feature type="region of interest" description="Disordered" evidence="1">
    <location>
        <begin position="1"/>
        <end position="38"/>
    </location>
</feature>
<evidence type="ECO:0000313" key="4">
    <source>
        <dbReference type="Proteomes" id="UP000037510"/>
    </source>
</evidence>
<protein>
    <submittedName>
        <fullName evidence="3">Putative synaptic vesicle protein 2</fullName>
    </submittedName>
</protein>
<gene>
    <name evidence="3" type="ORF">OBRU01_11117</name>
</gene>
<evidence type="ECO:0000256" key="2">
    <source>
        <dbReference type="SAM" id="Phobius"/>
    </source>
</evidence>
<sequence>MRTGNTELSDDNSKDNWFPDENRVKNNSQYTTKENYRKDKLASSEEEFDMYEIGNPDLLYTVQVQLFEKLISPDGKTVWNDMTKGEPASLSTLSPEWMVKDVSIRYRPKEAVARDCGPELMALQNDDSEETFSVSPILLPPRNTQSIRLDVPYEIPADVTHCLGEDPKLLCREMTEARQVAAGLSLRERVRHARSVCYHDVVSINMLITGFGVLIMLLFFGLLKGCFGLICRCVGSWGLHRIVQMPRKLEHYYESVLENRPVIYDSAGWPVHPDTKDRTVRLVSMYV</sequence>
<reference evidence="3 4" key="1">
    <citation type="journal article" date="2015" name="Genome Biol. Evol.">
        <title>The genome of winter moth (Operophtera brumata) provides a genomic perspective on sexual dimorphism and phenology.</title>
        <authorList>
            <person name="Derks M.F."/>
            <person name="Smit S."/>
            <person name="Salis L."/>
            <person name="Schijlen E."/>
            <person name="Bossers A."/>
            <person name="Mateman C."/>
            <person name="Pijl A.S."/>
            <person name="de Ridder D."/>
            <person name="Groenen M.A."/>
            <person name="Visser M.E."/>
            <person name="Megens H.J."/>
        </authorList>
    </citation>
    <scope>NUCLEOTIDE SEQUENCE [LARGE SCALE GENOMIC DNA]</scope>
    <source>
        <strain evidence="3">WM2013NL</strain>
        <tissue evidence="3">Head and thorax</tissue>
    </source>
</reference>
<evidence type="ECO:0000256" key="1">
    <source>
        <dbReference type="SAM" id="MobiDB-lite"/>
    </source>
</evidence>
<keyword evidence="2" id="KW-0472">Membrane</keyword>
<dbReference type="Proteomes" id="UP000037510">
    <property type="component" value="Unassembled WGS sequence"/>
</dbReference>
<keyword evidence="4" id="KW-1185">Reference proteome</keyword>
<dbReference type="EMBL" id="JTDY01001685">
    <property type="protein sequence ID" value="KOB73163.1"/>
    <property type="molecule type" value="Genomic_DNA"/>
</dbReference>
<feature type="transmembrane region" description="Helical" evidence="2">
    <location>
        <begin position="201"/>
        <end position="223"/>
    </location>
</feature>
<keyword evidence="2" id="KW-0812">Transmembrane</keyword>
<dbReference type="AlphaFoldDB" id="A0A0L7LCG2"/>
<keyword evidence="2" id="KW-1133">Transmembrane helix</keyword>
<accession>A0A0L7LCG2</accession>
<comment type="caution">
    <text evidence="3">The sequence shown here is derived from an EMBL/GenBank/DDBJ whole genome shotgun (WGS) entry which is preliminary data.</text>
</comment>
<proteinExistence type="predicted"/>
<evidence type="ECO:0000313" key="3">
    <source>
        <dbReference type="EMBL" id="KOB73163.1"/>
    </source>
</evidence>